<evidence type="ECO:0000313" key="4">
    <source>
        <dbReference type="EMBL" id="SHH96577.1"/>
    </source>
</evidence>
<evidence type="ECO:0000256" key="2">
    <source>
        <dbReference type="SAM" id="Phobius"/>
    </source>
</evidence>
<feature type="compositionally biased region" description="Basic residues" evidence="1">
    <location>
        <begin position="303"/>
        <end position="313"/>
    </location>
</feature>
<accession>A0A1M5X9Q3</accession>
<dbReference type="EMBL" id="FQXJ01000006">
    <property type="protein sequence ID" value="SHH96577.1"/>
    <property type="molecule type" value="Genomic_DNA"/>
</dbReference>
<feature type="region of interest" description="Disordered" evidence="1">
    <location>
        <begin position="181"/>
        <end position="209"/>
    </location>
</feature>
<gene>
    <name evidence="4" type="ORF">SAMN02746098_01886</name>
</gene>
<dbReference type="Pfam" id="PF14358">
    <property type="entry name" value="DUF4405"/>
    <property type="match status" value="1"/>
</dbReference>
<feature type="transmembrane region" description="Helical" evidence="2">
    <location>
        <begin position="35"/>
        <end position="54"/>
    </location>
</feature>
<reference evidence="5" key="1">
    <citation type="submission" date="2016-11" db="EMBL/GenBank/DDBJ databases">
        <authorList>
            <person name="Varghese N."/>
            <person name="Submissions S."/>
        </authorList>
    </citation>
    <scope>NUCLEOTIDE SEQUENCE [LARGE SCALE GENOMIC DNA]</scope>
    <source>
        <strain evidence="5">DSM 15449</strain>
    </source>
</reference>
<dbReference type="InterPro" id="IPR025517">
    <property type="entry name" value="DUF4405"/>
</dbReference>
<dbReference type="STRING" id="1121420.SAMN02746098_01886"/>
<dbReference type="RefSeq" id="WP_073029488.1">
    <property type="nucleotide sequence ID" value="NZ_FQXJ01000006.1"/>
</dbReference>
<protein>
    <recommendedName>
        <fullName evidence="3">Flavinylation-associated cytochrome domain-containing protein</fullName>
    </recommendedName>
</protein>
<feature type="transmembrane region" description="Helical" evidence="2">
    <location>
        <begin position="153"/>
        <end position="171"/>
    </location>
</feature>
<feature type="transmembrane region" description="Helical" evidence="2">
    <location>
        <begin position="7"/>
        <end position="23"/>
    </location>
</feature>
<sequence>MNSKTSIKIVLDFLMTVVFLLLLDAHGTGLVFHEIAGLSIFALFMTHILLNWSWVKTFTQNLFSTKFKMKPRLMYVLNLGLVLGISIITITGILISRVIFPSGSIENSVLLVTVHKLVSYAFLGLIATHILLHRKYILASMRNMVTHGEMKTVLALGTAVVIGLFFTKTILGSDKRLSYTTTPPTVSSRNSTNPQTKDDQTNATLQDTQEDGQTVSLSDFLGNMFCTGCSKHCSLLNLRCDKGDAQLQVAKTKYQNLYGQAVSNTTIEDTQENSQNSNITPKDMELNDQRENDRFFRDEKPRKNVRQKQRGSH</sequence>
<feature type="domain" description="Flavinylation-associated cytochrome" evidence="3">
    <location>
        <begin position="76"/>
        <end position="133"/>
    </location>
</feature>
<evidence type="ECO:0000256" key="1">
    <source>
        <dbReference type="SAM" id="MobiDB-lite"/>
    </source>
</evidence>
<dbReference type="Proteomes" id="UP000183954">
    <property type="component" value="Unassembled WGS sequence"/>
</dbReference>
<feature type="region of interest" description="Disordered" evidence="1">
    <location>
        <begin position="268"/>
        <end position="313"/>
    </location>
</feature>
<organism evidence="4 5">
    <name type="scientific">Desulfosporosinus lacus DSM 15449</name>
    <dbReference type="NCBI Taxonomy" id="1121420"/>
    <lineage>
        <taxon>Bacteria</taxon>
        <taxon>Bacillati</taxon>
        <taxon>Bacillota</taxon>
        <taxon>Clostridia</taxon>
        <taxon>Eubacteriales</taxon>
        <taxon>Desulfitobacteriaceae</taxon>
        <taxon>Desulfosporosinus</taxon>
    </lineage>
</organism>
<dbReference type="InterPro" id="IPR016174">
    <property type="entry name" value="Di-haem_cyt_TM"/>
</dbReference>
<keyword evidence="2" id="KW-1133">Transmembrane helix</keyword>
<dbReference type="AlphaFoldDB" id="A0A1M5X9Q3"/>
<feature type="compositionally biased region" description="Basic and acidic residues" evidence="1">
    <location>
        <begin position="282"/>
        <end position="302"/>
    </location>
</feature>
<dbReference type="OrthoDB" id="9779183at2"/>
<evidence type="ECO:0000259" key="3">
    <source>
        <dbReference type="Pfam" id="PF14358"/>
    </source>
</evidence>
<feature type="transmembrane region" description="Helical" evidence="2">
    <location>
        <begin position="75"/>
        <end position="100"/>
    </location>
</feature>
<proteinExistence type="predicted"/>
<dbReference type="GO" id="GO:0016020">
    <property type="term" value="C:membrane"/>
    <property type="evidence" value="ECO:0007669"/>
    <property type="project" value="InterPro"/>
</dbReference>
<dbReference type="SUPFAM" id="SSF81342">
    <property type="entry name" value="Transmembrane di-heme cytochromes"/>
    <property type="match status" value="1"/>
</dbReference>
<feature type="compositionally biased region" description="Polar residues" evidence="1">
    <location>
        <begin position="268"/>
        <end position="280"/>
    </location>
</feature>
<keyword evidence="2" id="KW-0472">Membrane</keyword>
<evidence type="ECO:0000313" key="5">
    <source>
        <dbReference type="Proteomes" id="UP000183954"/>
    </source>
</evidence>
<feature type="transmembrane region" description="Helical" evidence="2">
    <location>
        <begin position="112"/>
        <end position="132"/>
    </location>
</feature>
<keyword evidence="2" id="KW-0812">Transmembrane</keyword>
<keyword evidence="5" id="KW-1185">Reference proteome</keyword>
<dbReference type="GO" id="GO:0022904">
    <property type="term" value="P:respiratory electron transport chain"/>
    <property type="evidence" value="ECO:0007669"/>
    <property type="project" value="InterPro"/>
</dbReference>
<name>A0A1M5X9Q3_9FIRM</name>